<evidence type="ECO:0000256" key="2">
    <source>
        <dbReference type="ARBA" id="ARBA00023125"/>
    </source>
</evidence>
<name>A0A5E4WV76_9BURK</name>
<evidence type="ECO:0000256" key="3">
    <source>
        <dbReference type="ARBA" id="ARBA00023172"/>
    </source>
</evidence>
<evidence type="ECO:0000313" key="8">
    <source>
        <dbReference type="Proteomes" id="UP000366945"/>
    </source>
</evidence>
<evidence type="ECO:0000256" key="4">
    <source>
        <dbReference type="PROSITE-ProRule" id="PRU01248"/>
    </source>
</evidence>
<dbReference type="AlphaFoldDB" id="A0A5E4WV76"/>
<dbReference type="PANTHER" id="PTHR30349">
    <property type="entry name" value="PHAGE INTEGRASE-RELATED"/>
    <property type="match status" value="1"/>
</dbReference>
<keyword evidence="3" id="KW-0233">DNA recombination</keyword>
<protein>
    <submittedName>
        <fullName evidence="7">Integrase</fullName>
    </submittedName>
</protein>
<dbReference type="PANTHER" id="PTHR30349:SF94">
    <property type="entry name" value="INTEGRASE_RECOMBINASE HI_1414-RELATED"/>
    <property type="match status" value="1"/>
</dbReference>
<dbReference type="SUPFAM" id="SSF56349">
    <property type="entry name" value="DNA breaking-rejoining enzymes"/>
    <property type="match status" value="1"/>
</dbReference>
<dbReference type="InterPro" id="IPR011010">
    <property type="entry name" value="DNA_brk_join_enz"/>
</dbReference>
<keyword evidence="1" id="KW-0229">DNA integration</keyword>
<evidence type="ECO:0000256" key="1">
    <source>
        <dbReference type="ARBA" id="ARBA00022908"/>
    </source>
</evidence>
<keyword evidence="8" id="KW-1185">Reference proteome</keyword>
<dbReference type="InterPro" id="IPR044068">
    <property type="entry name" value="CB"/>
</dbReference>
<evidence type="ECO:0000259" key="6">
    <source>
        <dbReference type="PROSITE" id="PS51900"/>
    </source>
</evidence>
<evidence type="ECO:0000259" key="5">
    <source>
        <dbReference type="PROSITE" id="PS51898"/>
    </source>
</evidence>
<accession>A0A5E4WV76</accession>
<dbReference type="RefSeq" id="WP_150680782.1">
    <property type="nucleotide sequence ID" value="NZ_CABPSK010000003.1"/>
</dbReference>
<dbReference type="EMBL" id="CABPSK010000003">
    <property type="protein sequence ID" value="VVE28717.1"/>
    <property type="molecule type" value="Genomic_DNA"/>
</dbReference>
<dbReference type="GO" id="GO:0006310">
    <property type="term" value="P:DNA recombination"/>
    <property type="evidence" value="ECO:0007669"/>
    <property type="project" value="UniProtKB-KW"/>
</dbReference>
<reference evidence="7 8" key="1">
    <citation type="submission" date="2019-08" db="EMBL/GenBank/DDBJ databases">
        <authorList>
            <person name="Peeters C."/>
        </authorList>
    </citation>
    <scope>NUCLEOTIDE SEQUENCE [LARGE SCALE GENOMIC DNA]</scope>
    <source>
        <strain evidence="7 8">LMG 31114</strain>
    </source>
</reference>
<dbReference type="InterPro" id="IPR013762">
    <property type="entry name" value="Integrase-like_cat_sf"/>
</dbReference>
<dbReference type="Pfam" id="PF00589">
    <property type="entry name" value="Phage_integrase"/>
    <property type="match status" value="1"/>
</dbReference>
<evidence type="ECO:0000313" key="7">
    <source>
        <dbReference type="EMBL" id="VVE28717.1"/>
    </source>
</evidence>
<dbReference type="Gene3D" id="1.10.443.10">
    <property type="entry name" value="Intergrase catalytic core"/>
    <property type="match status" value="1"/>
</dbReference>
<dbReference type="GeneID" id="300405545"/>
<feature type="domain" description="Tyr recombinase" evidence="5">
    <location>
        <begin position="184"/>
        <end position="387"/>
    </location>
</feature>
<dbReference type="CDD" id="cd00796">
    <property type="entry name" value="INT_Rci_Hp1_C"/>
    <property type="match status" value="1"/>
</dbReference>
<proteinExistence type="predicted"/>
<dbReference type="OrthoDB" id="662444at2"/>
<dbReference type="InterPro" id="IPR010998">
    <property type="entry name" value="Integrase_recombinase_N"/>
</dbReference>
<dbReference type="PROSITE" id="PS51898">
    <property type="entry name" value="TYR_RECOMBINASE"/>
    <property type="match status" value="1"/>
</dbReference>
<gene>
    <name evidence="7" type="ORF">PPN31114_03538</name>
</gene>
<dbReference type="InterPro" id="IPR002104">
    <property type="entry name" value="Integrase_catalytic"/>
</dbReference>
<dbReference type="Gene3D" id="1.10.150.130">
    <property type="match status" value="1"/>
</dbReference>
<dbReference type="PROSITE" id="PS51900">
    <property type="entry name" value="CB"/>
    <property type="match status" value="1"/>
</dbReference>
<dbReference type="GO" id="GO:0015074">
    <property type="term" value="P:DNA integration"/>
    <property type="evidence" value="ECO:0007669"/>
    <property type="project" value="UniProtKB-KW"/>
</dbReference>
<dbReference type="GO" id="GO:0003677">
    <property type="term" value="F:DNA binding"/>
    <property type="evidence" value="ECO:0007669"/>
    <property type="project" value="UniProtKB-UniRule"/>
</dbReference>
<dbReference type="InterPro" id="IPR050090">
    <property type="entry name" value="Tyrosine_recombinase_XerCD"/>
</dbReference>
<sequence length="387" mass="44056">MATKRLRGSTWEYVVKRSALLPKPIYLRFESEAEGDEYVRRLEALLDAGVVPEEFAPTAAGKLTLAELNRAYQVALHVPDEDRALLNVIHARLGKTPLLTLDYKWVERWVSDMKREQNLAPSTIRHYVGALSRCFAWACRSGQYPELVINPLGLLPKRYATYSDADVAYLAAVGKGKAAKRDESREQRLDAKQEAAIRAVLNGEKREDRERPLALAYRAALECMFDLALETAMRMREIFTLSQDQIDIAARTIFLDKTKNGDRRQVPLSSVAVRVLGEYLAHVDGGTRGMEGYAADVRLFPWWSGEVSRVELARVTSLLSRQYSRVFDMAKCGEIRFHDLRHEATSRLYERTQLSDLQISKITGHKDPRMLSRYANLRASNLATHLW</sequence>
<keyword evidence="2 4" id="KW-0238">DNA-binding</keyword>
<feature type="domain" description="Core-binding (CB)" evidence="6">
    <location>
        <begin position="63"/>
        <end position="139"/>
    </location>
</feature>
<organism evidence="7 8">
    <name type="scientific">Pandoraea pneumonica</name>
    <dbReference type="NCBI Taxonomy" id="2508299"/>
    <lineage>
        <taxon>Bacteria</taxon>
        <taxon>Pseudomonadati</taxon>
        <taxon>Pseudomonadota</taxon>
        <taxon>Betaproteobacteria</taxon>
        <taxon>Burkholderiales</taxon>
        <taxon>Burkholderiaceae</taxon>
        <taxon>Pandoraea</taxon>
    </lineage>
</organism>
<dbReference type="Proteomes" id="UP000366945">
    <property type="component" value="Unassembled WGS sequence"/>
</dbReference>